<sequence>MLANDILFTHLEWTLSMIERPEVHIHNNPGHCEMRTCIKYSNEEHVAPAIFKIETEVAETIFKAIAQNSTILSLKLTGHSNNLRNNFTPNISDNEIPFLVDALKQNTTLTSLDLSCNSITSTGAKLLSSLFRDNKTFKKINLNHNFIMSDGIYAIAQNLQANKCIEQFSIASQLTMNLSRSTVLSSHPYDRSLLSLIEDSLKRRSELLTGSLPGYHGVLTPKEAESRMREFINGQNKGNYVGVYLVYIRPSAPGRVYFCYVGKNQQAKLVFLHQPVFRGRYGYLSSRSEDIEGTSRQLIQIPSLTSHCAWFIGIQPHWKNYISSLNSQIPYEIQRKIQDMEDLVDLWRVTVLPEKQDLEVNGGKLGGYPTLKAFIHRNKSQFKQEVPPKEPF</sequence>
<dbReference type="InterPro" id="IPR001611">
    <property type="entry name" value="Leu-rich_rpt"/>
</dbReference>
<evidence type="ECO:0000256" key="1">
    <source>
        <dbReference type="ARBA" id="ARBA00022737"/>
    </source>
</evidence>
<reference evidence="2" key="1">
    <citation type="journal article" date="2020" name="J. Eukaryot. Microbiol.">
        <title>De novo Sequencing, Assembly and Annotation of the Transcriptome for the Free-Living Testate Amoeba Arcella intermedia.</title>
        <authorList>
            <person name="Ribeiro G.M."/>
            <person name="Porfirio-Sousa A.L."/>
            <person name="Maurer-Alcala X.X."/>
            <person name="Katz L.A."/>
            <person name="Lahr D.J.G."/>
        </authorList>
    </citation>
    <scope>NUCLEOTIDE SEQUENCE</scope>
</reference>
<accession>A0A6B2L569</accession>
<evidence type="ECO:0000313" key="2">
    <source>
        <dbReference type="EMBL" id="NDV32193.1"/>
    </source>
</evidence>
<proteinExistence type="predicted"/>
<dbReference type="Pfam" id="PF13516">
    <property type="entry name" value="LRR_6"/>
    <property type="match status" value="1"/>
</dbReference>
<dbReference type="PANTHER" id="PTHR24111">
    <property type="entry name" value="LEUCINE-RICH REPEAT-CONTAINING PROTEIN 34"/>
    <property type="match status" value="1"/>
</dbReference>
<organism evidence="2">
    <name type="scientific">Arcella intermedia</name>
    <dbReference type="NCBI Taxonomy" id="1963864"/>
    <lineage>
        <taxon>Eukaryota</taxon>
        <taxon>Amoebozoa</taxon>
        <taxon>Tubulinea</taxon>
        <taxon>Elardia</taxon>
        <taxon>Arcellinida</taxon>
        <taxon>Sphaerothecina</taxon>
        <taxon>Arcellidae</taxon>
        <taxon>Arcella</taxon>
    </lineage>
</organism>
<dbReference type="SMART" id="SM00368">
    <property type="entry name" value="LRR_RI"/>
    <property type="match status" value="2"/>
</dbReference>
<dbReference type="InterPro" id="IPR052201">
    <property type="entry name" value="LRR-containing_regulator"/>
</dbReference>
<keyword evidence="1" id="KW-0677">Repeat</keyword>
<dbReference type="PANTHER" id="PTHR24111:SF0">
    <property type="entry name" value="LEUCINE-RICH REPEAT-CONTAINING PROTEIN"/>
    <property type="match status" value="1"/>
</dbReference>
<dbReference type="EMBL" id="GIBP01003224">
    <property type="protein sequence ID" value="NDV32193.1"/>
    <property type="molecule type" value="Transcribed_RNA"/>
</dbReference>
<dbReference type="Gene3D" id="3.80.10.10">
    <property type="entry name" value="Ribonuclease Inhibitor"/>
    <property type="match status" value="1"/>
</dbReference>
<dbReference type="AlphaFoldDB" id="A0A6B2L569"/>
<dbReference type="SUPFAM" id="SSF52047">
    <property type="entry name" value="RNI-like"/>
    <property type="match status" value="1"/>
</dbReference>
<name>A0A6B2L569_9EUKA</name>
<protein>
    <submittedName>
        <fullName evidence="2">Uncharacterized protein</fullName>
    </submittedName>
</protein>
<dbReference type="InterPro" id="IPR032675">
    <property type="entry name" value="LRR_dom_sf"/>
</dbReference>